<feature type="transmembrane region" description="Helical" evidence="1">
    <location>
        <begin position="12"/>
        <end position="34"/>
    </location>
</feature>
<dbReference type="STRING" id="273116.gene:9381071"/>
<keyword evidence="1" id="KW-0472">Membrane</keyword>
<dbReference type="HOGENOM" id="CLU_2327115_0_0_2"/>
<proteinExistence type="predicted"/>
<dbReference type="AlphaFoldDB" id="Q97C08"/>
<gene>
    <name evidence="2" type="ORF">TVG0307259</name>
</gene>
<dbReference type="RefSeq" id="WP_010916552.1">
    <property type="nucleotide sequence ID" value="NC_002689.2"/>
</dbReference>
<feature type="transmembrane region" description="Helical" evidence="1">
    <location>
        <begin position="72"/>
        <end position="102"/>
    </location>
</feature>
<dbReference type="eggNOG" id="arCOG07411">
    <property type="taxonomic scope" value="Archaea"/>
</dbReference>
<reference evidence="2 3" key="1">
    <citation type="journal article" date="1999" name="Proc. Jpn. Acad.">
        <title>Determination of the complete genomic DNA sequence of Thermoplasma volvanium GSS1.</title>
        <authorList>
            <person name="Kawashima T."/>
            <person name="Yamamoto Y."/>
            <person name="Aramaki H."/>
            <person name="Nunoshiba T."/>
            <person name="Kawamoto T."/>
            <person name="Watanabe K."/>
            <person name="Yamazaki M."/>
            <person name="Kanehori K."/>
            <person name="Amano N."/>
            <person name="Ohya Y."/>
            <person name="Makino K."/>
            <person name="Suzuki M."/>
        </authorList>
    </citation>
    <scope>NUCLEOTIDE SEQUENCE [LARGE SCALE GENOMIC DNA]</scope>
    <source>
        <strain evidence="3">ATCC 51530 / DSM 4299 / JCM 9571 / NBRC 15438 / GSS1</strain>
    </source>
</reference>
<dbReference type="KEGG" id="tvo:TVG0307259"/>
<evidence type="ECO:0000313" key="3">
    <source>
        <dbReference type="Proteomes" id="UP000001017"/>
    </source>
</evidence>
<keyword evidence="1" id="KW-0812">Transmembrane</keyword>
<keyword evidence="3" id="KW-1185">Reference proteome</keyword>
<evidence type="ECO:0000313" key="2">
    <source>
        <dbReference type="EMBL" id="BAB59439.1"/>
    </source>
</evidence>
<protein>
    <submittedName>
        <fullName evidence="2">TVG0307259 protein</fullName>
    </submittedName>
</protein>
<dbReference type="PaxDb" id="273116-14324512"/>
<reference evidence="2 3" key="2">
    <citation type="journal article" date="2000" name="Proc. Natl. Acad. Sci. U.S.A.">
        <title>Archaeal adaptation to higher temperatures revealed by genomic sequence of Thermoplasma volcanium.</title>
        <authorList>
            <person name="Kawashima T."/>
            <person name="Amano N."/>
            <person name="Koike H."/>
            <person name="Makino S."/>
            <person name="Higuchi S."/>
            <person name="Kawashima-Ohya Y."/>
            <person name="Watanabe K."/>
            <person name="Yamazaki M."/>
            <person name="Kanehori K."/>
            <person name="Kawamoto T."/>
            <person name="Nunoshiba T."/>
            <person name="Yamamoto Y."/>
            <person name="Aramaki H."/>
            <person name="Makino K."/>
            <person name="Suzuki M."/>
        </authorList>
    </citation>
    <scope>NUCLEOTIDE SEQUENCE [LARGE SCALE GENOMIC DNA]</scope>
    <source>
        <strain evidence="3">ATCC 51530 / DSM 4299 / JCM 9571 / NBRC 15438 / GSS1</strain>
    </source>
</reference>
<organism evidence="2 3">
    <name type="scientific">Thermoplasma volcanium (strain ATCC 51530 / DSM 4299 / JCM 9571 / NBRC 15438 / GSS1)</name>
    <dbReference type="NCBI Taxonomy" id="273116"/>
    <lineage>
        <taxon>Archaea</taxon>
        <taxon>Methanobacteriati</taxon>
        <taxon>Thermoplasmatota</taxon>
        <taxon>Thermoplasmata</taxon>
        <taxon>Thermoplasmatales</taxon>
        <taxon>Thermoplasmataceae</taxon>
        <taxon>Thermoplasma</taxon>
    </lineage>
</organism>
<dbReference type="Proteomes" id="UP000001017">
    <property type="component" value="Chromosome"/>
</dbReference>
<feature type="transmembrane region" description="Helical" evidence="1">
    <location>
        <begin position="41"/>
        <end position="60"/>
    </location>
</feature>
<dbReference type="GeneID" id="1440810"/>
<dbReference type="EMBL" id="BA000011">
    <property type="protein sequence ID" value="BAB59439.1"/>
    <property type="molecule type" value="Genomic_DNA"/>
</dbReference>
<evidence type="ECO:0000256" key="1">
    <source>
        <dbReference type="SAM" id="Phobius"/>
    </source>
</evidence>
<name>Q97C08_THEVO</name>
<keyword evidence="1" id="KW-1133">Transmembrane helix</keyword>
<sequence>MIPWSPWNWEVFLLVILALLALSLIILGILTAYFGSGKSRVAGAAILVIGLVVAVIDIIGPKYLFHFGIGQWAAYVALGTIFYVVAAVIGVVIGLLVFLGFIMKT</sequence>
<accession>Q97C08</accession>